<proteinExistence type="predicted"/>
<name>A0A9P9DFC3_9HYPO</name>
<feature type="region of interest" description="Disordered" evidence="1">
    <location>
        <begin position="50"/>
        <end position="69"/>
    </location>
</feature>
<keyword evidence="4" id="KW-1185">Reference proteome</keyword>
<reference evidence="3" key="1">
    <citation type="journal article" date="2021" name="Nat. Commun.">
        <title>Genetic determinants of endophytism in the Arabidopsis root mycobiome.</title>
        <authorList>
            <person name="Mesny F."/>
            <person name="Miyauchi S."/>
            <person name="Thiergart T."/>
            <person name="Pickel B."/>
            <person name="Atanasova L."/>
            <person name="Karlsson M."/>
            <person name="Huettel B."/>
            <person name="Barry K.W."/>
            <person name="Haridas S."/>
            <person name="Chen C."/>
            <person name="Bauer D."/>
            <person name="Andreopoulos W."/>
            <person name="Pangilinan J."/>
            <person name="LaButti K."/>
            <person name="Riley R."/>
            <person name="Lipzen A."/>
            <person name="Clum A."/>
            <person name="Drula E."/>
            <person name="Henrissat B."/>
            <person name="Kohler A."/>
            <person name="Grigoriev I.V."/>
            <person name="Martin F.M."/>
            <person name="Hacquard S."/>
        </authorList>
    </citation>
    <scope>NUCLEOTIDE SEQUENCE</scope>
    <source>
        <strain evidence="3">MPI-CAGE-AT-0021</strain>
    </source>
</reference>
<keyword evidence="2" id="KW-0812">Transmembrane</keyword>
<sequence>MVRYLARACPRSRTFKWKVQQRPRSLILRSLHPRNIMSIWFLEPSNTHKMAPSAQSPRRTNQTSSAPPSSTILTATKVLSIIRIATGAVCLIAPRLACSLHGYSIPAESALLVRMMGAREAINGGLLLTVEDKESQDGGKRNIKRALWVGIVADAIDICSVTYGFAMGEVGRTTGGILGTAAAGAITLATLILRGL</sequence>
<keyword evidence="2" id="KW-1133">Transmembrane helix</keyword>
<dbReference type="Proteomes" id="UP000717696">
    <property type="component" value="Unassembled WGS sequence"/>
</dbReference>
<evidence type="ECO:0000313" key="4">
    <source>
        <dbReference type="Proteomes" id="UP000717696"/>
    </source>
</evidence>
<organism evidence="3 4">
    <name type="scientific">Dactylonectria estremocensis</name>
    <dbReference type="NCBI Taxonomy" id="1079267"/>
    <lineage>
        <taxon>Eukaryota</taxon>
        <taxon>Fungi</taxon>
        <taxon>Dikarya</taxon>
        <taxon>Ascomycota</taxon>
        <taxon>Pezizomycotina</taxon>
        <taxon>Sordariomycetes</taxon>
        <taxon>Hypocreomycetidae</taxon>
        <taxon>Hypocreales</taxon>
        <taxon>Nectriaceae</taxon>
        <taxon>Dactylonectria</taxon>
    </lineage>
</organism>
<protein>
    <submittedName>
        <fullName evidence="3">Uncharacterized protein</fullName>
    </submittedName>
</protein>
<dbReference type="AlphaFoldDB" id="A0A9P9DFC3"/>
<feature type="transmembrane region" description="Helical" evidence="2">
    <location>
        <begin position="146"/>
        <end position="167"/>
    </location>
</feature>
<keyword evidence="2" id="KW-0472">Membrane</keyword>
<gene>
    <name evidence="3" type="ORF">B0J13DRAFT_569657</name>
</gene>
<feature type="transmembrane region" description="Helical" evidence="2">
    <location>
        <begin position="173"/>
        <end position="193"/>
    </location>
</feature>
<dbReference type="OrthoDB" id="4160064at2759"/>
<evidence type="ECO:0000313" key="3">
    <source>
        <dbReference type="EMBL" id="KAH7118176.1"/>
    </source>
</evidence>
<accession>A0A9P9DFC3</accession>
<evidence type="ECO:0000256" key="2">
    <source>
        <dbReference type="SAM" id="Phobius"/>
    </source>
</evidence>
<dbReference type="EMBL" id="JAGMUU010000032">
    <property type="protein sequence ID" value="KAH7118176.1"/>
    <property type="molecule type" value="Genomic_DNA"/>
</dbReference>
<comment type="caution">
    <text evidence="3">The sequence shown here is derived from an EMBL/GenBank/DDBJ whole genome shotgun (WGS) entry which is preliminary data.</text>
</comment>
<evidence type="ECO:0000256" key="1">
    <source>
        <dbReference type="SAM" id="MobiDB-lite"/>
    </source>
</evidence>